<name>A0A2P5ALB4_PARAD</name>
<comment type="caution">
    <text evidence="1">The sequence shown here is derived from an EMBL/GenBank/DDBJ whole genome shotgun (WGS) entry which is preliminary data.</text>
</comment>
<organism evidence="1 2">
    <name type="scientific">Parasponia andersonii</name>
    <name type="common">Sponia andersonii</name>
    <dbReference type="NCBI Taxonomy" id="3476"/>
    <lineage>
        <taxon>Eukaryota</taxon>
        <taxon>Viridiplantae</taxon>
        <taxon>Streptophyta</taxon>
        <taxon>Embryophyta</taxon>
        <taxon>Tracheophyta</taxon>
        <taxon>Spermatophyta</taxon>
        <taxon>Magnoliopsida</taxon>
        <taxon>eudicotyledons</taxon>
        <taxon>Gunneridae</taxon>
        <taxon>Pentapetalae</taxon>
        <taxon>rosids</taxon>
        <taxon>fabids</taxon>
        <taxon>Rosales</taxon>
        <taxon>Cannabaceae</taxon>
        <taxon>Parasponia</taxon>
    </lineage>
</organism>
<proteinExistence type="predicted"/>
<feature type="non-terminal residue" evidence="1">
    <location>
        <position position="1"/>
    </location>
</feature>
<keyword evidence="2" id="KW-1185">Reference proteome</keyword>
<evidence type="ECO:0000313" key="2">
    <source>
        <dbReference type="Proteomes" id="UP000237105"/>
    </source>
</evidence>
<dbReference type="EMBL" id="JXTB01000535">
    <property type="protein sequence ID" value="PON37323.1"/>
    <property type="molecule type" value="Genomic_DNA"/>
</dbReference>
<protein>
    <submittedName>
        <fullName evidence="1">Uncharacterized protein</fullName>
    </submittedName>
</protein>
<accession>A0A2P5ALB4</accession>
<reference evidence="2" key="1">
    <citation type="submission" date="2016-06" db="EMBL/GenBank/DDBJ databases">
        <title>Parallel loss of symbiosis genes in relatives of nitrogen-fixing non-legume Parasponia.</title>
        <authorList>
            <person name="Van Velzen R."/>
            <person name="Holmer R."/>
            <person name="Bu F."/>
            <person name="Rutten L."/>
            <person name="Van Zeijl A."/>
            <person name="Liu W."/>
            <person name="Santuari L."/>
            <person name="Cao Q."/>
            <person name="Sharma T."/>
            <person name="Shen D."/>
            <person name="Roswanjaya Y."/>
            <person name="Wardhani T."/>
            <person name="Kalhor M.S."/>
            <person name="Jansen J."/>
            <person name="Van den Hoogen J."/>
            <person name="Gungor B."/>
            <person name="Hartog M."/>
            <person name="Hontelez J."/>
            <person name="Verver J."/>
            <person name="Yang W.-C."/>
            <person name="Schijlen E."/>
            <person name="Repin R."/>
            <person name="Schilthuizen M."/>
            <person name="Schranz E."/>
            <person name="Heidstra R."/>
            <person name="Miyata K."/>
            <person name="Fedorova E."/>
            <person name="Kohlen W."/>
            <person name="Bisseling T."/>
            <person name="Smit S."/>
            <person name="Geurts R."/>
        </authorList>
    </citation>
    <scope>NUCLEOTIDE SEQUENCE [LARGE SCALE GENOMIC DNA]</scope>
    <source>
        <strain evidence="2">cv. WU1-14</strain>
    </source>
</reference>
<sequence>KLGAPVPKIGTLVPNSAMSPGSSIQVPLFGTTAPPAPEKKQQKNLLVFGIVAATTVSRK</sequence>
<dbReference type="AlphaFoldDB" id="A0A2P5ALB4"/>
<evidence type="ECO:0000313" key="1">
    <source>
        <dbReference type="EMBL" id="PON37323.1"/>
    </source>
</evidence>
<dbReference type="Proteomes" id="UP000237105">
    <property type="component" value="Unassembled WGS sequence"/>
</dbReference>
<gene>
    <name evidence="1" type="ORF">PanWU01x14_321220</name>
</gene>